<feature type="compositionally biased region" description="Polar residues" evidence="1">
    <location>
        <begin position="106"/>
        <end position="117"/>
    </location>
</feature>
<evidence type="ECO:0000313" key="2">
    <source>
        <dbReference type="EnsemblMetazoa" id="ACUA000531-PA"/>
    </source>
</evidence>
<keyword evidence="3" id="KW-1185">Reference proteome</keyword>
<organism evidence="2 3">
    <name type="scientific">Anopheles culicifacies</name>
    <dbReference type="NCBI Taxonomy" id="139723"/>
    <lineage>
        <taxon>Eukaryota</taxon>
        <taxon>Metazoa</taxon>
        <taxon>Ecdysozoa</taxon>
        <taxon>Arthropoda</taxon>
        <taxon>Hexapoda</taxon>
        <taxon>Insecta</taxon>
        <taxon>Pterygota</taxon>
        <taxon>Neoptera</taxon>
        <taxon>Endopterygota</taxon>
        <taxon>Diptera</taxon>
        <taxon>Nematocera</taxon>
        <taxon>Culicoidea</taxon>
        <taxon>Culicidae</taxon>
        <taxon>Anophelinae</taxon>
        <taxon>Anopheles</taxon>
        <taxon>culicifacies species complex</taxon>
    </lineage>
</organism>
<dbReference type="EnsemblMetazoa" id="ACUA000531-RA">
    <property type="protein sequence ID" value="ACUA000531-PA"/>
    <property type="gene ID" value="ACUA000531"/>
</dbReference>
<accession>A0A182LS14</accession>
<feature type="region of interest" description="Disordered" evidence="1">
    <location>
        <begin position="1"/>
        <end position="37"/>
    </location>
</feature>
<evidence type="ECO:0000256" key="1">
    <source>
        <dbReference type="SAM" id="MobiDB-lite"/>
    </source>
</evidence>
<dbReference type="VEuPathDB" id="VectorBase:ACUA000531"/>
<dbReference type="AlphaFoldDB" id="A0A182LS14"/>
<feature type="compositionally biased region" description="Gly residues" evidence="1">
    <location>
        <begin position="24"/>
        <end position="37"/>
    </location>
</feature>
<reference evidence="3" key="1">
    <citation type="submission" date="2013-09" db="EMBL/GenBank/DDBJ databases">
        <title>The Genome Sequence of Anopheles culicifacies species A.</title>
        <authorList>
            <consortium name="The Broad Institute Genomics Platform"/>
            <person name="Neafsey D.E."/>
            <person name="Besansky N."/>
            <person name="Howell P."/>
            <person name="Walton C."/>
            <person name="Young S.K."/>
            <person name="Zeng Q."/>
            <person name="Gargeya S."/>
            <person name="Fitzgerald M."/>
            <person name="Haas B."/>
            <person name="Abouelleil A."/>
            <person name="Allen A.W."/>
            <person name="Alvarado L."/>
            <person name="Arachchi H.M."/>
            <person name="Berlin A.M."/>
            <person name="Chapman S.B."/>
            <person name="Gainer-Dewar J."/>
            <person name="Goldberg J."/>
            <person name="Griggs A."/>
            <person name="Gujja S."/>
            <person name="Hansen M."/>
            <person name="Howarth C."/>
            <person name="Imamovic A."/>
            <person name="Ireland A."/>
            <person name="Larimer J."/>
            <person name="McCowan C."/>
            <person name="Murphy C."/>
            <person name="Pearson M."/>
            <person name="Poon T.W."/>
            <person name="Priest M."/>
            <person name="Roberts A."/>
            <person name="Saif S."/>
            <person name="Shea T."/>
            <person name="Sisk P."/>
            <person name="Sykes S."/>
            <person name="Wortman J."/>
            <person name="Nusbaum C."/>
            <person name="Birren B."/>
        </authorList>
    </citation>
    <scope>NUCLEOTIDE SEQUENCE [LARGE SCALE GENOMIC DNA]</scope>
    <source>
        <strain evidence="3">A-37</strain>
    </source>
</reference>
<dbReference type="Proteomes" id="UP000075883">
    <property type="component" value="Unassembled WGS sequence"/>
</dbReference>
<feature type="region of interest" description="Disordered" evidence="1">
    <location>
        <begin position="106"/>
        <end position="138"/>
    </location>
</feature>
<sequence length="138" mass="14121">MYDTFAEGTVKNVSTDGEKDGGGGDDGAGAGDAGGGGCREPCRDGGGCCSHPIGPNLFVILCDALTIAISCRESRSQSYSPLSESKLSKRLLARDEMDVSSTSGALYSEFTSDNAPSASVKPASFSRDMFSSPGSSVM</sequence>
<dbReference type="EMBL" id="AXCM01015434">
    <property type="status" value="NOT_ANNOTATED_CDS"/>
    <property type="molecule type" value="Genomic_DNA"/>
</dbReference>
<evidence type="ECO:0000313" key="3">
    <source>
        <dbReference type="Proteomes" id="UP000075883"/>
    </source>
</evidence>
<proteinExistence type="predicted"/>
<protein>
    <submittedName>
        <fullName evidence="2">Uncharacterized protein</fullName>
    </submittedName>
</protein>
<reference evidence="2" key="2">
    <citation type="submission" date="2020-05" db="UniProtKB">
        <authorList>
            <consortium name="EnsemblMetazoa"/>
        </authorList>
    </citation>
    <scope>IDENTIFICATION</scope>
    <source>
        <strain evidence="2">A-37</strain>
    </source>
</reference>
<name>A0A182LS14_9DIPT</name>